<evidence type="ECO:0000313" key="2">
    <source>
        <dbReference type="EMBL" id="SCE80273.1"/>
    </source>
</evidence>
<dbReference type="InterPro" id="IPR029063">
    <property type="entry name" value="SAM-dependent_MTases_sf"/>
</dbReference>
<name>A0A1C4V8A5_9ACTN</name>
<dbReference type="Gene3D" id="3.40.50.150">
    <property type="entry name" value="Vaccinia Virus protein VP39"/>
    <property type="match status" value="1"/>
</dbReference>
<dbReference type="SUPFAM" id="SSF53335">
    <property type="entry name" value="S-adenosyl-L-methionine-dependent methyltransferases"/>
    <property type="match status" value="1"/>
</dbReference>
<evidence type="ECO:0008006" key="4">
    <source>
        <dbReference type="Google" id="ProtNLM"/>
    </source>
</evidence>
<keyword evidence="3" id="KW-1185">Reference proteome</keyword>
<dbReference type="EMBL" id="FMCT01000002">
    <property type="protein sequence ID" value="SCE80273.1"/>
    <property type="molecule type" value="Genomic_DNA"/>
</dbReference>
<reference evidence="3" key="1">
    <citation type="submission" date="2016-06" db="EMBL/GenBank/DDBJ databases">
        <authorList>
            <person name="Varghese N."/>
            <person name="Submissions Spin"/>
        </authorList>
    </citation>
    <scope>NUCLEOTIDE SEQUENCE [LARGE SCALE GENOMIC DNA]</scope>
    <source>
        <strain evidence="3">DSM 43168</strain>
    </source>
</reference>
<dbReference type="Proteomes" id="UP000183585">
    <property type="component" value="Unassembled WGS sequence"/>
</dbReference>
<evidence type="ECO:0000313" key="3">
    <source>
        <dbReference type="Proteomes" id="UP000183585"/>
    </source>
</evidence>
<feature type="region of interest" description="Disordered" evidence="1">
    <location>
        <begin position="1"/>
        <end position="27"/>
    </location>
</feature>
<accession>A0A1C4V8A5</accession>
<sequence>MPRPGRSGPAARRVIGGRGARDPGLPLFGWLERTTQKQLWRAVSDAVGAETPPPDGDVDSQVGELDLDPDLQLPAWCTDVDIHLQPDARRTGLESGSADVVSGTMLPHELPPEALGDVLVEAARLLAPAGVLRILDFQPTGDPIRDLAMVEHGQRNNEPYLPMLFATDVLELCRRASLVDARWVAFDERGTGRLDATVWPQRSEWHFPRAVLEARKPEENHA</sequence>
<proteinExistence type="predicted"/>
<gene>
    <name evidence="2" type="ORF">GA0070563_102111</name>
</gene>
<organism evidence="2 3">
    <name type="scientific">Micromonospora carbonacea</name>
    <dbReference type="NCBI Taxonomy" id="47853"/>
    <lineage>
        <taxon>Bacteria</taxon>
        <taxon>Bacillati</taxon>
        <taxon>Actinomycetota</taxon>
        <taxon>Actinomycetes</taxon>
        <taxon>Micromonosporales</taxon>
        <taxon>Micromonosporaceae</taxon>
        <taxon>Micromonospora</taxon>
    </lineage>
</organism>
<protein>
    <recommendedName>
        <fullName evidence="4">Methyltransferase domain-containing protein</fullName>
    </recommendedName>
</protein>
<evidence type="ECO:0000256" key="1">
    <source>
        <dbReference type="SAM" id="MobiDB-lite"/>
    </source>
</evidence>
<feature type="compositionally biased region" description="Low complexity" evidence="1">
    <location>
        <begin position="1"/>
        <end position="14"/>
    </location>
</feature>
<dbReference type="AlphaFoldDB" id="A0A1C4V8A5"/>